<evidence type="ECO:0000256" key="11">
    <source>
        <dbReference type="ARBA" id="ARBA00023128"/>
    </source>
</evidence>
<evidence type="ECO:0000256" key="2">
    <source>
        <dbReference type="ARBA" id="ARBA00004569"/>
    </source>
</evidence>
<dbReference type="OrthoDB" id="9992197at2759"/>
<evidence type="ECO:0000256" key="9">
    <source>
        <dbReference type="ARBA" id="ARBA00022792"/>
    </source>
</evidence>
<feature type="compositionally biased region" description="Basic and acidic residues" evidence="17">
    <location>
        <begin position="66"/>
        <end position="76"/>
    </location>
</feature>
<name>A0A397VR12_9GLOM</name>
<dbReference type="Pfam" id="PF10200">
    <property type="entry name" value="Ndufs5"/>
    <property type="match status" value="1"/>
</dbReference>
<organism evidence="18 19">
    <name type="scientific">Gigaspora rosea</name>
    <dbReference type="NCBI Taxonomy" id="44941"/>
    <lineage>
        <taxon>Eukaryota</taxon>
        <taxon>Fungi</taxon>
        <taxon>Fungi incertae sedis</taxon>
        <taxon>Mucoromycota</taxon>
        <taxon>Glomeromycotina</taxon>
        <taxon>Glomeromycetes</taxon>
        <taxon>Diversisporales</taxon>
        <taxon>Gigasporaceae</taxon>
        <taxon>Gigaspora</taxon>
    </lineage>
</organism>
<keyword evidence="11" id="KW-0496">Mitochondrion</keyword>
<keyword evidence="7" id="KW-0813">Transport</keyword>
<dbReference type="GO" id="GO:0005758">
    <property type="term" value="C:mitochondrial intermembrane space"/>
    <property type="evidence" value="ECO:0007669"/>
    <property type="project" value="UniProtKB-SubCell"/>
</dbReference>
<dbReference type="InterPro" id="IPR019342">
    <property type="entry name" value="NADH_UbQ_OxRdtase_FeS-su5"/>
</dbReference>
<evidence type="ECO:0000256" key="1">
    <source>
        <dbReference type="ARBA" id="ARBA00003195"/>
    </source>
</evidence>
<dbReference type="CDD" id="cd24141">
    <property type="entry name" value="NDUFS5-like"/>
    <property type="match status" value="1"/>
</dbReference>
<evidence type="ECO:0000256" key="3">
    <source>
        <dbReference type="ARBA" id="ARBA00004637"/>
    </source>
</evidence>
<evidence type="ECO:0000256" key="17">
    <source>
        <dbReference type="SAM" id="MobiDB-lite"/>
    </source>
</evidence>
<evidence type="ECO:0000256" key="6">
    <source>
        <dbReference type="ARBA" id="ARBA00013482"/>
    </source>
</evidence>
<sequence length="105" mass="12024">MSSGYGIAGGRGRCFVFWQEFRKCYAMADRPQDCALQLDDYFECLHHTKEKARARKIKAEEVKQIEKKRQEDEKARKSTNSTAKSNVTRLGIIDDQKSSSNSDSN</sequence>
<feature type="disulfide bond" evidence="16">
    <location>
        <begin position="24"/>
        <end position="34"/>
    </location>
</feature>
<keyword evidence="10" id="KW-0249">Electron transport</keyword>
<dbReference type="EMBL" id="QKWP01000226">
    <property type="protein sequence ID" value="RIB24201.1"/>
    <property type="molecule type" value="Genomic_DNA"/>
</dbReference>
<feature type="region of interest" description="Disordered" evidence="17">
    <location>
        <begin position="66"/>
        <end position="105"/>
    </location>
</feature>
<gene>
    <name evidence="18" type="ORF">C2G38_713082</name>
</gene>
<evidence type="ECO:0000256" key="16">
    <source>
        <dbReference type="PIRSR" id="PIRSR619342-50"/>
    </source>
</evidence>
<comment type="function">
    <text evidence="1">Accessory subunit of the mitochondrial membrane respiratory chain NADH dehydrogenase (Complex I), that is believed not to be involved in catalysis. Complex I functions in the transfer of electrons from NADH to the respiratory chain. The immediate electron acceptor for the enzyme is believed to be ubiquinone.</text>
</comment>
<evidence type="ECO:0000256" key="7">
    <source>
        <dbReference type="ARBA" id="ARBA00022448"/>
    </source>
</evidence>
<evidence type="ECO:0000256" key="12">
    <source>
        <dbReference type="ARBA" id="ARBA00023136"/>
    </source>
</evidence>
<dbReference type="Proteomes" id="UP000266673">
    <property type="component" value="Unassembled WGS sequence"/>
</dbReference>
<evidence type="ECO:0000256" key="10">
    <source>
        <dbReference type="ARBA" id="ARBA00022982"/>
    </source>
</evidence>
<reference evidence="18 19" key="1">
    <citation type="submission" date="2018-06" db="EMBL/GenBank/DDBJ databases">
        <title>Comparative genomics reveals the genomic features of Rhizophagus irregularis, R. cerebriforme, R. diaphanum and Gigaspora rosea, and their symbiotic lifestyle signature.</title>
        <authorList>
            <person name="Morin E."/>
            <person name="San Clemente H."/>
            <person name="Chen E.C.H."/>
            <person name="De La Providencia I."/>
            <person name="Hainaut M."/>
            <person name="Kuo A."/>
            <person name="Kohler A."/>
            <person name="Murat C."/>
            <person name="Tang N."/>
            <person name="Roy S."/>
            <person name="Loubradou J."/>
            <person name="Henrissat B."/>
            <person name="Grigoriev I.V."/>
            <person name="Corradi N."/>
            <person name="Roux C."/>
            <person name="Martin F.M."/>
        </authorList>
    </citation>
    <scope>NUCLEOTIDE SEQUENCE [LARGE SCALE GENOMIC DNA]</scope>
    <source>
        <strain evidence="18 19">DAOM 194757</strain>
    </source>
</reference>
<feature type="compositionally biased region" description="Polar residues" evidence="17">
    <location>
        <begin position="78"/>
        <end position="88"/>
    </location>
</feature>
<evidence type="ECO:0000256" key="5">
    <source>
        <dbReference type="ARBA" id="ARBA00011261"/>
    </source>
</evidence>
<dbReference type="PANTHER" id="PTHR15224:SF1">
    <property type="entry name" value="NADH DEHYDROGENASE [UBIQUINONE] IRON-SULFUR PROTEIN 5"/>
    <property type="match status" value="1"/>
</dbReference>
<keyword evidence="12" id="KW-0472">Membrane</keyword>
<dbReference type="AlphaFoldDB" id="A0A397VR12"/>
<keyword evidence="8" id="KW-0679">Respiratory chain</keyword>
<evidence type="ECO:0000313" key="19">
    <source>
        <dbReference type="Proteomes" id="UP000266673"/>
    </source>
</evidence>
<comment type="caution">
    <text evidence="18">The sequence shown here is derived from an EMBL/GenBank/DDBJ whole genome shotgun (WGS) entry which is preliminary data.</text>
</comment>
<comment type="similarity">
    <text evidence="4">Belongs to the complex I NDUFS5 subunit family.</text>
</comment>
<comment type="subunit">
    <text evidence="5">Mammalian complex I is composed of 45 different subunits. This is a component of the iron-sulfur (IP) fragment of the enzyme.</text>
</comment>
<evidence type="ECO:0000256" key="14">
    <source>
        <dbReference type="ARBA" id="ARBA00031222"/>
    </source>
</evidence>
<feature type="disulfide bond" evidence="16">
    <location>
        <begin position="14"/>
        <end position="44"/>
    </location>
</feature>
<dbReference type="GO" id="GO:0032981">
    <property type="term" value="P:mitochondrial respiratory chain complex I assembly"/>
    <property type="evidence" value="ECO:0007669"/>
    <property type="project" value="TreeGrafter"/>
</dbReference>
<evidence type="ECO:0000256" key="4">
    <source>
        <dbReference type="ARBA" id="ARBA00007372"/>
    </source>
</evidence>
<evidence type="ECO:0000256" key="8">
    <source>
        <dbReference type="ARBA" id="ARBA00022660"/>
    </source>
</evidence>
<dbReference type="PANTHER" id="PTHR15224">
    <property type="entry name" value="NADH DEHYDROGENASE [UBIQUINONE] IRON-SULFUR PROTEIN 5"/>
    <property type="match status" value="1"/>
</dbReference>
<evidence type="ECO:0000313" key="18">
    <source>
        <dbReference type="EMBL" id="RIB24201.1"/>
    </source>
</evidence>
<evidence type="ECO:0000256" key="13">
    <source>
        <dbReference type="ARBA" id="ARBA00023157"/>
    </source>
</evidence>
<dbReference type="STRING" id="44941.A0A397VR12"/>
<keyword evidence="19" id="KW-1185">Reference proteome</keyword>
<protein>
    <recommendedName>
        <fullName evidence="6">NADH dehydrogenase [ubiquinone] iron-sulfur protein 5</fullName>
    </recommendedName>
    <alternativeName>
        <fullName evidence="14">Complex I-15 kDa</fullName>
    </alternativeName>
    <alternativeName>
        <fullName evidence="15">NADH-ubiquinone oxidoreductase 15 kDa subunit</fullName>
    </alternativeName>
</protein>
<keyword evidence="13 16" id="KW-1015">Disulfide bond</keyword>
<keyword evidence="9" id="KW-0999">Mitochondrion inner membrane</keyword>
<dbReference type="GO" id="GO:0005743">
    <property type="term" value="C:mitochondrial inner membrane"/>
    <property type="evidence" value="ECO:0007669"/>
    <property type="project" value="UniProtKB-SubCell"/>
</dbReference>
<proteinExistence type="inferred from homology"/>
<accession>A0A397VR12</accession>
<evidence type="ECO:0000256" key="15">
    <source>
        <dbReference type="ARBA" id="ARBA00032739"/>
    </source>
</evidence>
<comment type="subcellular location">
    <subcellularLocation>
        <location evidence="3">Mitochondrion inner membrane</location>
        <topology evidence="3">Peripheral membrane protein</topology>
    </subcellularLocation>
    <subcellularLocation>
        <location evidence="2">Mitochondrion intermembrane space</location>
    </subcellularLocation>
</comment>